<dbReference type="Gene3D" id="4.10.60.10">
    <property type="entry name" value="Zinc finger, CCHC-type"/>
    <property type="match status" value="1"/>
</dbReference>
<comment type="caution">
    <text evidence="4">The sequence shown here is derived from an EMBL/GenBank/DDBJ whole genome shotgun (WGS) entry which is preliminary data.</text>
</comment>
<feature type="compositionally biased region" description="Basic and acidic residues" evidence="2">
    <location>
        <begin position="254"/>
        <end position="263"/>
    </location>
</feature>
<dbReference type="AlphaFoldDB" id="A0A6L2N958"/>
<dbReference type="PROSITE" id="PS50158">
    <property type="entry name" value="ZF_CCHC"/>
    <property type="match status" value="1"/>
</dbReference>
<proteinExistence type="predicted"/>
<dbReference type="Pfam" id="PF03732">
    <property type="entry name" value="Retrotrans_gag"/>
    <property type="match status" value="1"/>
</dbReference>
<dbReference type="EMBL" id="BKCJ010008421">
    <property type="protein sequence ID" value="GEU82129.1"/>
    <property type="molecule type" value="Genomic_DNA"/>
</dbReference>
<dbReference type="InterPro" id="IPR036875">
    <property type="entry name" value="Znf_CCHC_sf"/>
</dbReference>
<feature type="region of interest" description="Disordered" evidence="2">
    <location>
        <begin position="252"/>
        <end position="274"/>
    </location>
</feature>
<feature type="compositionally biased region" description="Polar residues" evidence="2">
    <location>
        <begin position="16"/>
        <end position="25"/>
    </location>
</feature>
<evidence type="ECO:0000313" key="4">
    <source>
        <dbReference type="EMBL" id="GEU82129.1"/>
    </source>
</evidence>
<dbReference type="InterPro" id="IPR001878">
    <property type="entry name" value="Znf_CCHC"/>
</dbReference>
<gene>
    <name evidence="4" type="ORF">Tci_054107</name>
</gene>
<reference evidence="4" key="1">
    <citation type="journal article" date="2019" name="Sci. Rep.">
        <title>Draft genome of Tanacetum cinerariifolium, the natural source of mosquito coil.</title>
        <authorList>
            <person name="Yamashiro T."/>
            <person name="Shiraishi A."/>
            <person name="Satake H."/>
            <person name="Nakayama K."/>
        </authorList>
    </citation>
    <scope>NUCLEOTIDE SEQUENCE</scope>
</reference>
<name>A0A6L2N958_TANCI</name>
<dbReference type="GO" id="GO:0008270">
    <property type="term" value="F:zinc ion binding"/>
    <property type="evidence" value="ECO:0007669"/>
    <property type="project" value="UniProtKB-KW"/>
</dbReference>
<keyword evidence="1" id="KW-0863">Zinc-finger</keyword>
<dbReference type="PANTHER" id="PTHR33223">
    <property type="entry name" value="CCHC-TYPE DOMAIN-CONTAINING PROTEIN"/>
    <property type="match status" value="1"/>
</dbReference>
<feature type="region of interest" description="Disordered" evidence="2">
    <location>
        <begin position="16"/>
        <end position="37"/>
    </location>
</feature>
<feature type="compositionally biased region" description="Polar residues" evidence="2">
    <location>
        <begin position="264"/>
        <end position="274"/>
    </location>
</feature>
<sequence length="395" mass="44713">MTLKAVRAMIDQAMQRNSTNGDGSHSSGGGPTRPAQPVRACSYSDFMKCQPLNFRGTEGVVGLPRWFEKMESVFHISGCGIENQVKFATYTMLNAALTWWNGHLRSLGHDAAYVMTWETLKKKMTDKYYPRSKIKKLEIKLWNLKVKRNDVVSYTQCFQELALMCTKFVADEKEKVDKYIAGLPDNIHGNVMSARPKSFDEAIGNEYNKKVKIQTKPDKTEHETESMEKRRKNVSAIELANDLMDQKLSTYAERQTESKRKLGDNNQAQQLPKRQNVAQAYAIGTGERKEYAGTLPLCNKCKFHHNGPCTTKCANCKKVSHLTRDSRNATATSNQKTITCYECGNQGHYKSYCPELKNQNHGNYAEGTRARAMVYALGGEETNQHFDDIEDDINA</sequence>
<organism evidence="4">
    <name type="scientific">Tanacetum cinerariifolium</name>
    <name type="common">Dalmatian daisy</name>
    <name type="synonym">Chrysanthemum cinerariifolium</name>
    <dbReference type="NCBI Taxonomy" id="118510"/>
    <lineage>
        <taxon>Eukaryota</taxon>
        <taxon>Viridiplantae</taxon>
        <taxon>Streptophyta</taxon>
        <taxon>Embryophyta</taxon>
        <taxon>Tracheophyta</taxon>
        <taxon>Spermatophyta</taxon>
        <taxon>Magnoliopsida</taxon>
        <taxon>eudicotyledons</taxon>
        <taxon>Gunneridae</taxon>
        <taxon>Pentapetalae</taxon>
        <taxon>asterids</taxon>
        <taxon>campanulids</taxon>
        <taxon>Asterales</taxon>
        <taxon>Asteraceae</taxon>
        <taxon>Asteroideae</taxon>
        <taxon>Anthemideae</taxon>
        <taxon>Anthemidinae</taxon>
        <taxon>Tanacetum</taxon>
    </lineage>
</organism>
<evidence type="ECO:0000256" key="1">
    <source>
        <dbReference type="PROSITE-ProRule" id="PRU00047"/>
    </source>
</evidence>
<feature type="domain" description="CCHC-type" evidence="3">
    <location>
        <begin position="340"/>
        <end position="355"/>
    </location>
</feature>
<protein>
    <recommendedName>
        <fullName evidence="3">CCHC-type domain-containing protein</fullName>
    </recommendedName>
</protein>
<accession>A0A6L2N958</accession>
<keyword evidence="1" id="KW-0479">Metal-binding</keyword>
<dbReference type="SUPFAM" id="SSF57756">
    <property type="entry name" value="Retrovirus zinc finger-like domains"/>
    <property type="match status" value="1"/>
</dbReference>
<dbReference type="GO" id="GO:0003676">
    <property type="term" value="F:nucleic acid binding"/>
    <property type="evidence" value="ECO:0007669"/>
    <property type="project" value="InterPro"/>
</dbReference>
<keyword evidence="1" id="KW-0862">Zinc</keyword>
<dbReference type="InterPro" id="IPR005162">
    <property type="entry name" value="Retrotrans_gag_dom"/>
</dbReference>
<dbReference type="SMART" id="SM00343">
    <property type="entry name" value="ZnF_C2HC"/>
    <property type="match status" value="2"/>
</dbReference>
<evidence type="ECO:0000256" key="2">
    <source>
        <dbReference type="SAM" id="MobiDB-lite"/>
    </source>
</evidence>
<evidence type="ECO:0000259" key="3">
    <source>
        <dbReference type="PROSITE" id="PS50158"/>
    </source>
</evidence>
<dbReference type="PANTHER" id="PTHR33223:SF6">
    <property type="entry name" value="CCHC-TYPE DOMAIN-CONTAINING PROTEIN"/>
    <property type="match status" value="1"/>
</dbReference>